<reference evidence="7 8" key="1">
    <citation type="journal article" date="2015" name="Int. J. Syst. Evol. Microbiol.">
        <title>Hyunsoonleella pacifica sp. nov., isolated from seawater of South Pacific Gyre.</title>
        <authorList>
            <person name="Gao X."/>
            <person name="Zhang Z."/>
            <person name="Dai X."/>
            <person name="Zhang X.H."/>
        </authorList>
    </citation>
    <scope>NUCLEOTIDE SEQUENCE [LARGE SCALE GENOMIC DNA]</scope>
    <source>
        <strain evidence="7 8">SW033</strain>
    </source>
</reference>
<evidence type="ECO:0000313" key="7">
    <source>
        <dbReference type="EMBL" id="TBN17479.1"/>
    </source>
</evidence>
<dbReference type="EMBL" id="SIRS01000002">
    <property type="protein sequence ID" value="TBN17479.1"/>
    <property type="molecule type" value="Genomic_DNA"/>
</dbReference>
<dbReference type="RefSeq" id="WP_130935771.1">
    <property type="nucleotide sequence ID" value="NZ_BMEE01000001.1"/>
</dbReference>
<feature type="transmembrane region" description="Helical" evidence="6">
    <location>
        <begin position="48"/>
        <end position="70"/>
    </location>
</feature>
<dbReference type="Pfam" id="PF13440">
    <property type="entry name" value="Polysacc_synt_3"/>
    <property type="match status" value="1"/>
</dbReference>
<keyword evidence="3 6" id="KW-0812">Transmembrane</keyword>
<feature type="transmembrane region" description="Helical" evidence="6">
    <location>
        <begin position="386"/>
        <end position="405"/>
    </location>
</feature>
<evidence type="ECO:0000256" key="4">
    <source>
        <dbReference type="ARBA" id="ARBA00022989"/>
    </source>
</evidence>
<name>A0A4Q9FTH1_9FLAO</name>
<keyword evidence="2" id="KW-1003">Cell membrane</keyword>
<evidence type="ECO:0000256" key="2">
    <source>
        <dbReference type="ARBA" id="ARBA00022475"/>
    </source>
</evidence>
<gene>
    <name evidence="7" type="ORF">EYD46_03960</name>
</gene>
<comment type="caution">
    <text evidence="7">The sequence shown here is derived from an EMBL/GenBank/DDBJ whole genome shotgun (WGS) entry which is preliminary data.</text>
</comment>
<comment type="subcellular location">
    <subcellularLocation>
        <location evidence="1">Cell membrane</location>
        <topology evidence="1">Multi-pass membrane protein</topology>
    </subcellularLocation>
</comment>
<evidence type="ECO:0000256" key="5">
    <source>
        <dbReference type="ARBA" id="ARBA00023136"/>
    </source>
</evidence>
<protein>
    <submittedName>
        <fullName evidence="7">Sugar isomerase</fullName>
    </submittedName>
</protein>
<dbReference type="GO" id="GO:0005886">
    <property type="term" value="C:plasma membrane"/>
    <property type="evidence" value="ECO:0007669"/>
    <property type="project" value="UniProtKB-SubCell"/>
</dbReference>
<dbReference type="OrthoDB" id="105016at2"/>
<evidence type="ECO:0000256" key="6">
    <source>
        <dbReference type="SAM" id="Phobius"/>
    </source>
</evidence>
<feature type="transmembrane region" description="Helical" evidence="6">
    <location>
        <begin position="153"/>
        <end position="173"/>
    </location>
</feature>
<dbReference type="InterPro" id="IPR050833">
    <property type="entry name" value="Poly_Biosynth_Transport"/>
</dbReference>
<proteinExistence type="predicted"/>
<organism evidence="7 8">
    <name type="scientific">Hyunsoonleella pacifica</name>
    <dbReference type="NCBI Taxonomy" id="1080224"/>
    <lineage>
        <taxon>Bacteria</taxon>
        <taxon>Pseudomonadati</taxon>
        <taxon>Bacteroidota</taxon>
        <taxon>Flavobacteriia</taxon>
        <taxon>Flavobacteriales</taxon>
        <taxon>Flavobacteriaceae</taxon>
    </lineage>
</organism>
<keyword evidence="4 6" id="KW-1133">Transmembrane helix</keyword>
<feature type="transmembrane region" description="Helical" evidence="6">
    <location>
        <begin position="334"/>
        <end position="354"/>
    </location>
</feature>
<feature type="transmembrane region" description="Helical" evidence="6">
    <location>
        <begin position="215"/>
        <end position="233"/>
    </location>
</feature>
<evidence type="ECO:0000256" key="3">
    <source>
        <dbReference type="ARBA" id="ARBA00022692"/>
    </source>
</evidence>
<feature type="transmembrane region" description="Helical" evidence="6">
    <location>
        <begin position="179"/>
        <end position="203"/>
    </location>
</feature>
<feature type="transmembrane region" description="Helical" evidence="6">
    <location>
        <begin position="253"/>
        <end position="275"/>
    </location>
</feature>
<sequence>MITIAKSIRKRITPEQLFMLSVLVVNGGNYLYNLILGRLLGPAAFADAAVLITFLLVLSFAAMTFQLVTAKFSVLFENEVFRSFISKIYKNATLVGLIFGLVIIVFSSTLQSIFNTSSSSMFVVFGCGVPIYFLMSVNRGVFQGKKAFKSLSITYQTEMWSRLLITLALILILDIKSPILIAIGIFVSFIFGLLPFKFSIISLKQQVLPLTQKKAIRSFFIITAFYELTQIIINNSDILLVKHYFESYEAGLYASLALIGRIVYFIAWMFVMLLLPTVVQLKKDGKHTAPILFKYVGYIAAISITIIIVCFSAPELIIKILFGKQYMAMAPLLWQYAIATSMFAISNIFAYYYLSLDKYIPVVISGVFGILQVALVIFFHNSLTEVVHVQIVAMVLLLIIQIIFFKLDSQSSK</sequence>
<dbReference type="PANTHER" id="PTHR30250">
    <property type="entry name" value="PST FAMILY PREDICTED COLANIC ACID TRANSPORTER"/>
    <property type="match status" value="1"/>
</dbReference>
<dbReference type="Proteomes" id="UP000292372">
    <property type="component" value="Unassembled WGS sequence"/>
</dbReference>
<keyword evidence="7" id="KW-0413">Isomerase</keyword>
<dbReference type="PANTHER" id="PTHR30250:SF28">
    <property type="entry name" value="POLYSACCHARIDE BIOSYNTHESIS PROTEIN"/>
    <property type="match status" value="1"/>
</dbReference>
<keyword evidence="5 6" id="KW-0472">Membrane</keyword>
<evidence type="ECO:0000256" key="1">
    <source>
        <dbReference type="ARBA" id="ARBA00004651"/>
    </source>
</evidence>
<dbReference type="AlphaFoldDB" id="A0A4Q9FTH1"/>
<accession>A0A4Q9FTH1</accession>
<feature type="transmembrane region" description="Helical" evidence="6">
    <location>
        <begin position="91"/>
        <end position="114"/>
    </location>
</feature>
<keyword evidence="8" id="KW-1185">Reference proteome</keyword>
<dbReference type="GO" id="GO:0016853">
    <property type="term" value="F:isomerase activity"/>
    <property type="evidence" value="ECO:0007669"/>
    <property type="project" value="UniProtKB-KW"/>
</dbReference>
<feature type="transmembrane region" description="Helical" evidence="6">
    <location>
        <begin position="295"/>
        <end position="322"/>
    </location>
</feature>
<feature type="transmembrane region" description="Helical" evidence="6">
    <location>
        <begin position="17"/>
        <end position="36"/>
    </location>
</feature>
<feature type="transmembrane region" description="Helical" evidence="6">
    <location>
        <begin position="120"/>
        <end position="141"/>
    </location>
</feature>
<evidence type="ECO:0000313" key="8">
    <source>
        <dbReference type="Proteomes" id="UP000292372"/>
    </source>
</evidence>
<feature type="transmembrane region" description="Helical" evidence="6">
    <location>
        <begin position="359"/>
        <end position="380"/>
    </location>
</feature>